<dbReference type="PANTHER" id="PTHR21461:SF69">
    <property type="entry name" value="GLYCOSYLTRANSFERASE FAMILY 92 PROTEIN"/>
    <property type="match status" value="1"/>
</dbReference>
<dbReference type="GO" id="GO:0005737">
    <property type="term" value="C:cytoplasm"/>
    <property type="evidence" value="ECO:0007669"/>
    <property type="project" value="TreeGrafter"/>
</dbReference>
<dbReference type="PANTHER" id="PTHR21461">
    <property type="entry name" value="GLYCOSYLTRANSFERASE FAMILY 92 PROTEIN"/>
    <property type="match status" value="1"/>
</dbReference>
<keyword evidence="5" id="KW-0808">Transferase</keyword>
<dbReference type="SUPFAM" id="SSF53474">
    <property type="entry name" value="alpha/beta-Hydrolases"/>
    <property type="match status" value="1"/>
</dbReference>
<dbReference type="GO" id="GO:0016757">
    <property type="term" value="F:glycosyltransferase activity"/>
    <property type="evidence" value="ECO:0007669"/>
    <property type="project" value="TreeGrafter"/>
</dbReference>
<dbReference type="OrthoDB" id="4964299at2"/>
<dbReference type="Gene3D" id="3.40.50.1820">
    <property type="entry name" value="alpha/beta hydrolase"/>
    <property type="match status" value="1"/>
</dbReference>
<comment type="subcellular location">
    <subcellularLocation>
        <location evidence="1">Membrane</location>
        <topology evidence="1">Single-pass membrane protein</topology>
    </subcellularLocation>
</comment>
<dbReference type="Pfam" id="PF13704">
    <property type="entry name" value="Glyco_tranf_2_4"/>
    <property type="match status" value="1"/>
</dbReference>
<dbReference type="GO" id="GO:0016020">
    <property type="term" value="C:membrane"/>
    <property type="evidence" value="ECO:0007669"/>
    <property type="project" value="UniProtKB-SubCell"/>
</dbReference>
<evidence type="ECO:0000256" key="3">
    <source>
        <dbReference type="ARBA" id="ARBA00022989"/>
    </source>
</evidence>
<sequence>MAEQGNPPVDGQAIPRWLHELRPGGEGLGFVEKNLRHSLLFIKRPSTRLLITFDNLSNVGDTSLEREPWAFKFAQDNGLSHLGIMAHVSDWYRDADLIARFNRLVSEGFFENYDRVVFAGVSMGGYAAIAFGSLVPGAHVIAINPQSTLDPDLVPWETRYENGRRQDWTLPLSDAAALTGGLGRVNIFYDPYHDLDQNHIDRFSGDNVHIFNCWFSAHKTAVFLRKIEALKPVMQHCIFDELTDSVFYRLYRKRRNLPWYRGSVAAYFSEKGRDEMAERFSQQFRTRLRKKIKSGELVRGAPSDEVTSDTDEPGLEDVPSVSEKPEKPAPKLSLNPPEAPAHDTRIVAPAGGGAKAPAMIKREDMGSRLIVTTMKNEGPFMLEWVAFNRAIGFTDFLIYTNDCDDGTDKIAERLQDIGLAQHRDNKFRKGGSPQRTALKNAQKEPLYQNADWLICADCDEFLNIRVGKGRLDDLFAAVGDADAISVCWKLFGNSGHVEYTEDLITERFDCCLGEDEYPNYRARGMKTLVRNNERFFKLRIHRPAFHLDQGDVKWVDAGGRPMPSAYLDGGWKSHGAFTHDFARLHHYAVRSVESFLVKRDRGRTNHVNDDQGVSYWSTMNFNSTRDTSIHARLPELRREMAKLLEDPVLSQLHREACDWHRGKIKDLLGREGWPAFRDQITEINKAPELEES</sequence>
<evidence type="ECO:0000313" key="5">
    <source>
        <dbReference type="EMBL" id="QGX96961.1"/>
    </source>
</evidence>
<dbReference type="RefSeq" id="WP_157705465.1">
    <property type="nucleotide sequence ID" value="NZ_CP034348.1"/>
</dbReference>
<keyword evidence="3" id="KW-0472">Membrane</keyword>
<evidence type="ECO:0000256" key="1">
    <source>
        <dbReference type="ARBA" id="ARBA00004167"/>
    </source>
</evidence>
<reference evidence="6" key="1">
    <citation type="submission" date="2018-12" db="EMBL/GenBank/DDBJ databases">
        <title>Complete genome sequence of Roseovarius sp. MME-070.</title>
        <authorList>
            <person name="Nam Y.-D."/>
            <person name="Kang J."/>
            <person name="Chung W.-H."/>
            <person name="Park Y.S."/>
        </authorList>
    </citation>
    <scope>NUCLEOTIDE SEQUENCE [LARGE SCALE GENOMIC DNA]</scope>
    <source>
        <strain evidence="6">MME-070</strain>
    </source>
</reference>
<feature type="region of interest" description="Disordered" evidence="4">
    <location>
        <begin position="296"/>
        <end position="342"/>
    </location>
</feature>
<dbReference type="EMBL" id="CP034348">
    <property type="protein sequence ID" value="QGX96961.1"/>
    <property type="molecule type" value="Genomic_DNA"/>
</dbReference>
<evidence type="ECO:0000313" key="6">
    <source>
        <dbReference type="Proteomes" id="UP000428330"/>
    </source>
</evidence>
<dbReference type="Proteomes" id="UP000428330">
    <property type="component" value="Chromosome"/>
</dbReference>
<gene>
    <name evidence="5" type="ORF">EI983_01170</name>
</gene>
<name>A0A6I6IM69_9RHOB</name>
<dbReference type="InterPro" id="IPR029058">
    <property type="entry name" value="AB_hydrolase_fold"/>
</dbReference>
<keyword evidence="2" id="KW-0812">Transmembrane</keyword>
<dbReference type="AlphaFoldDB" id="A0A6I6IM69"/>
<accession>A0A6I6IM69</accession>
<evidence type="ECO:0000256" key="2">
    <source>
        <dbReference type="ARBA" id="ARBA00022692"/>
    </source>
</evidence>
<keyword evidence="6" id="KW-1185">Reference proteome</keyword>
<organism evidence="5 6">
    <name type="scientific">Roseovarius faecimaris</name>
    <dbReference type="NCBI Taxonomy" id="2494550"/>
    <lineage>
        <taxon>Bacteria</taxon>
        <taxon>Pseudomonadati</taxon>
        <taxon>Pseudomonadota</taxon>
        <taxon>Alphaproteobacteria</taxon>
        <taxon>Rhodobacterales</taxon>
        <taxon>Roseobacteraceae</taxon>
        <taxon>Roseovarius</taxon>
    </lineage>
</organism>
<feature type="compositionally biased region" description="Acidic residues" evidence="4">
    <location>
        <begin position="306"/>
        <end position="315"/>
    </location>
</feature>
<protein>
    <submittedName>
        <fullName evidence="5">Glycosyltransferase family 2 protein</fullName>
    </submittedName>
</protein>
<evidence type="ECO:0000256" key="4">
    <source>
        <dbReference type="SAM" id="MobiDB-lite"/>
    </source>
</evidence>
<dbReference type="KEGG" id="rom:EI983_01170"/>
<proteinExistence type="predicted"/>
<keyword evidence="3" id="KW-1133">Transmembrane helix</keyword>